<reference evidence="1" key="1">
    <citation type="submission" date="2021-12" db="EMBL/GenBank/DDBJ databases">
        <authorList>
            <person name="King R."/>
        </authorList>
    </citation>
    <scope>NUCLEOTIDE SEQUENCE</scope>
</reference>
<name>A0A9P0A236_BEMTA</name>
<organism evidence="1 2">
    <name type="scientific">Bemisia tabaci</name>
    <name type="common">Sweetpotato whitefly</name>
    <name type="synonym">Aleurodes tabaci</name>
    <dbReference type="NCBI Taxonomy" id="7038"/>
    <lineage>
        <taxon>Eukaryota</taxon>
        <taxon>Metazoa</taxon>
        <taxon>Ecdysozoa</taxon>
        <taxon>Arthropoda</taxon>
        <taxon>Hexapoda</taxon>
        <taxon>Insecta</taxon>
        <taxon>Pterygota</taxon>
        <taxon>Neoptera</taxon>
        <taxon>Paraneoptera</taxon>
        <taxon>Hemiptera</taxon>
        <taxon>Sternorrhyncha</taxon>
        <taxon>Aleyrodoidea</taxon>
        <taxon>Aleyrodidae</taxon>
        <taxon>Aleyrodinae</taxon>
        <taxon>Bemisia</taxon>
    </lineage>
</organism>
<evidence type="ECO:0000313" key="2">
    <source>
        <dbReference type="Proteomes" id="UP001152759"/>
    </source>
</evidence>
<evidence type="ECO:0008006" key="3">
    <source>
        <dbReference type="Google" id="ProtNLM"/>
    </source>
</evidence>
<gene>
    <name evidence="1" type="ORF">BEMITA_LOCUS2038</name>
</gene>
<keyword evidence="2" id="KW-1185">Reference proteome</keyword>
<dbReference type="Proteomes" id="UP001152759">
    <property type="component" value="Chromosome 1"/>
</dbReference>
<sequence length="256" mass="29452">MEWNQLKTESNVPRSAEGPIISIKTPPLKRLFKGESDYEIRDFLKDFETHYHECSDQEKRDQLRSHLGKRALQYYDNEDIAFQNCESFEETKQKLIEYFNDEEDTLGKLVACKQKSGEDPLDFVQTTRKLARNLGFNIPEVQLVQNIKMDLTPQHRAIVMISRDSTIQELVKSVKNAKLIVSATEEEGKSLVAINYPANQNLMLESRVKSTEDTLATLVAAVDSNRAETERNSPALNAMRQDLARIQILWIRSLFT</sequence>
<proteinExistence type="predicted"/>
<dbReference type="AlphaFoldDB" id="A0A9P0A236"/>
<protein>
    <recommendedName>
        <fullName evidence="3">Retrotransposon gag domain-containing protein</fullName>
    </recommendedName>
</protein>
<evidence type="ECO:0000313" key="1">
    <source>
        <dbReference type="EMBL" id="CAH0382500.1"/>
    </source>
</evidence>
<accession>A0A9P0A236</accession>
<dbReference type="EMBL" id="OU963862">
    <property type="protein sequence ID" value="CAH0382500.1"/>
    <property type="molecule type" value="Genomic_DNA"/>
</dbReference>